<evidence type="ECO:0000256" key="3">
    <source>
        <dbReference type="PROSITE-ProRule" id="PRU00283"/>
    </source>
</evidence>
<dbReference type="InterPro" id="IPR001202">
    <property type="entry name" value="WW_dom"/>
</dbReference>
<evidence type="ECO:0000256" key="2">
    <source>
        <dbReference type="ARBA" id="ARBA00022840"/>
    </source>
</evidence>
<dbReference type="GO" id="GO:0003777">
    <property type="term" value="F:microtubule motor activity"/>
    <property type="evidence" value="ECO:0007669"/>
    <property type="project" value="InterPro"/>
</dbReference>
<dbReference type="EMBL" id="HBHK01011588">
    <property type="protein sequence ID" value="CAD9681392.1"/>
    <property type="molecule type" value="Transcribed_RNA"/>
</dbReference>
<dbReference type="InterPro" id="IPR027640">
    <property type="entry name" value="Kinesin-like_fam"/>
</dbReference>
<dbReference type="InterPro" id="IPR027417">
    <property type="entry name" value="P-loop_NTPase"/>
</dbReference>
<gene>
    <name evidence="8" type="ORF">QSP1433_LOCUS7271</name>
</gene>
<dbReference type="PROSITE" id="PS50020">
    <property type="entry name" value="WW_DOMAIN_2"/>
    <property type="match status" value="1"/>
</dbReference>
<dbReference type="PROSITE" id="PS50067">
    <property type="entry name" value="KINESIN_MOTOR_2"/>
    <property type="match status" value="1"/>
</dbReference>
<protein>
    <recommendedName>
        <fullName evidence="9">Kinesin-like protein</fullName>
    </recommendedName>
</protein>
<dbReference type="SUPFAM" id="SSF51045">
    <property type="entry name" value="WW domain"/>
    <property type="match status" value="1"/>
</dbReference>
<proteinExistence type="inferred from homology"/>
<dbReference type="PANTHER" id="PTHR47972">
    <property type="entry name" value="KINESIN-LIKE PROTEIN KLP-3"/>
    <property type="match status" value="1"/>
</dbReference>
<dbReference type="Gene3D" id="3.40.850.10">
    <property type="entry name" value="Kinesin motor domain"/>
    <property type="match status" value="1"/>
</dbReference>
<dbReference type="PANTHER" id="PTHR47972:SF28">
    <property type="entry name" value="KINESIN-LIKE PROTEIN KLP-3"/>
    <property type="match status" value="1"/>
</dbReference>
<evidence type="ECO:0000259" key="6">
    <source>
        <dbReference type="PROSITE" id="PS50020"/>
    </source>
</evidence>
<feature type="region of interest" description="Disordered" evidence="5">
    <location>
        <begin position="86"/>
        <end position="107"/>
    </location>
</feature>
<evidence type="ECO:0000256" key="1">
    <source>
        <dbReference type="ARBA" id="ARBA00022741"/>
    </source>
</evidence>
<dbReference type="Pfam" id="PF00225">
    <property type="entry name" value="Kinesin"/>
    <property type="match status" value="1"/>
</dbReference>
<evidence type="ECO:0008006" key="9">
    <source>
        <dbReference type="Google" id="ProtNLM"/>
    </source>
</evidence>
<dbReference type="GO" id="GO:0007018">
    <property type="term" value="P:microtubule-based movement"/>
    <property type="evidence" value="ECO:0007669"/>
    <property type="project" value="InterPro"/>
</dbReference>
<reference evidence="8" key="1">
    <citation type="submission" date="2021-01" db="EMBL/GenBank/DDBJ databases">
        <authorList>
            <person name="Corre E."/>
            <person name="Pelletier E."/>
            <person name="Niang G."/>
            <person name="Scheremetjew M."/>
            <person name="Finn R."/>
            <person name="Kale V."/>
            <person name="Holt S."/>
            <person name="Cochrane G."/>
            <person name="Meng A."/>
            <person name="Brown T."/>
            <person name="Cohen L."/>
        </authorList>
    </citation>
    <scope>NUCLEOTIDE SEQUENCE</scope>
    <source>
        <strain evidence="8">NY070348D</strain>
    </source>
</reference>
<dbReference type="PROSITE" id="PS01159">
    <property type="entry name" value="WW_DOMAIN_1"/>
    <property type="match status" value="1"/>
</dbReference>
<feature type="coiled-coil region" evidence="4">
    <location>
        <begin position="440"/>
        <end position="770"/>
    </location>
</feature>
<feature type="region of interest" description="Disordered" evidence="5">
    <location>
        <begin position="134"/>
        <end position="153"/>
    </location>
</feature>
<dbReference type="SMART" id="SM00129">
    <property type="entry name" value="KISc"/>
    <property type="match status" value="1"/>
</dbReference>
<dbReference type="GO" id="GO:0008017">
    <property type="term" value="F:microtubule binding"/>
    <property type="evidence" value="ECO:0007669"/>
    <property type="project" value="InterPro"/>
</dbReference>
<evidence type="ECO:0000256" key="5">
    <source>
        <dbReference type="SAM" id="MobiDB-lite"/>
    </source>
</evidence>
<dbReference type="GO" id="GO:0015630">
    <property type="term" value="C:microtubule cytoskeleton"/>
    <property type="evidence" value="ECO:0007669"/>
    <property type="project" value="TreeGrafter"/>
</dbReference>
<dbReference type="SMART" id="SM00456">
    <property type="entry name" value="WW"/>
    <property type="match status" value="1"/>
</dbReference>
<dbReference type="InterPro" id="IPR036020">
    <property type="entry name" value="WW_dom_sf"/>
</dbReference>
<feature type="binding site" evidence="3">
    <location>
        <begin position="869"/>
        <end position="876"/>
    </location>
    <ligand>
        <name>ATP</name>
        <dbReference type="ChEBI" id="CHEBI:30616"/>
    </ligand>
</feature>
<dbReference type="InterPro" id="IPR001752">
    <property type="entry name" value="Kinesin_motor_dom"/>
</dbReference>
<name>A0A7S2WDE4_9STRA</name>
<keyword evidence="1 3" id="KW-0547">Nucleotide-binding</keyword>
<keyword evidence="3" id="KW-0505">Motor protein</keyword>
<dbReference type="InterPro" id="IPR019821">
    <property type="entry name" value="Kinesin_motor_CS"/>
</dbReference>
<organism evidence="8">
    <name type="scientific">Mucochytrium quahogii</name>
    <dbReference type="NCBI Taxonomy" id="96639"/>
    <lineage>
        <taxon>Eukaryota</taxon>
        <taxon>Sar</taxon>
        <taxon>Stramenopiles</taxon>
        <taxon>Bigyra</taxon>
        <taxon>Labyrinthulomycetes</taxon>
        <taxon>Thraustochytrida</taxon>
        <taxon>Thraustochytriidae</taxon>
        <taxon>Mucochytrium</taxon>
    </lineage>
</organism>
<accession>A0A7S2WDE4</accession>
<dbReference type="AlphaFoldDB" id="A0A7S2WDE4"/>
<dbReference type="CDD" id="cd00201">
    <property type="entry name" value="WW"/>
    <property type="match status" value="1"/>
</dbReference>
<dbReference type="Pfam" id="PF00397">
    <property type="entry name" value="WW"/>
    <property type="match status" value="1"/>
</dbReference>
<evidence type="ECO:0000259" key="7">
    <source>
        <dbReference type="PROSITE" id="PS50067"/>
    </source>
</evidence>
<dbReference type="InterPro" id="IPR036961">
    <property type="entry name" value="Kinesin_motor_dom_sf"/>
</dbReference>
<evidence type="ECO:0000256" key="4">
    <source>
        <dbReference type="SAM" id="Coils"/>
    </source>
</evidence>
<comment type="similarity">
    <text evidence="3">Belongs to the TRAFAC class myosin-kinesin ATPase superfamily. Kinesin family.</text>
</comment>
<dbReference type="Gene3D" id="3.30.1470.10">
    <property type="entry name" value="Photosystem I PsaD, reaction center subunit II"/>
    <property type="match status" value="1"/>
</dbReference>
<evidence type="ECO:0000313" key="8">
    <source>
        <dbReference type="EMBL" id="CAD9681392.1"/>
    </source>
</evidence>
<keyword evidence="4" id="KW-0175">Coiled coil</keyword>
<dbReference type="SUPFAM" id="SSF52540">
    <property type="entry name" value="P-loop containing nucleoside triphosphate hydrolases"/>
    <property type="match status" value="1"/>
</dbReference>
<feature type="coiled-coil region" evidence="4">
    <location>
        <begin position="1120"/>
        <end position="1147"/>
    </location>
</feature>
<feature type="domain" description="Kinesin motor" evidence="7">
    <location>
        <begin position="784"/>
        <end position="1113"/>
    </location>
</feature>
<dbReference type="PRINTS" id="PR00380">
    <property type="entry name" value="KINESINHEAVY"/>
</dbReference>
<sequence>MASAIGDDVFRQAVIDHAVALGMDPETDSQFLWLAEEALLAQLPVEWSLCDDEHGNQFYYNSKTGESTWENPLDEPYRKMFQKLKTHPETAPSRRPRDEQWGHFPGNKRISERVRGSLEAKTREMARELGLEEKSYLSSSGSEVDDDDSEATGKVHAKKVELVVNHRSVSLPNGEYDIQYLVRWETAEQDWLSAAVLLTEFPDVVHEYNNTILRKSSDTYCKQLDDMQEEFNKRLASEREACNEIVVQERRKQQLLDQECEKLRAQVLELDCVHSKASGKSSATVLGLENKLKVLMAENEQLKTQLNNINRSENGLEWREKAEGHAREKDRLVADKKVLESMLENVKRELNDELSSNLNTRKQVVQLESELEASKRERRKLEQQLEASSTKDSREVQELRGQRDNAKAELDSLREHFAAELSKQRIALSEAKPATDQGAMMKLDATLQQSKQLCTSLQDEVSEKSSEIINLREQLESSQRKMSRIENERAVFEVALEKIKTELATELLSSQKVEQKLHEATATVESQKRQQTVLENLCEQLKATVKELETKLAAVPPPAPPAPTHNIEQLLADLKTSKDTEQKWKRQVSDIEKTVQNLKQELGKKENEISDLQAELLSTKEHAETINRSRERGDSQRNILEESLKAMKLELKREIENNQALEAELRNKDVDSTEKDEAERKIKSLENALKRCKQEMDSAIRAHESKSSVERDAAIAEIRGQVEKENEARISKLQEELVMLRSREDDAEKVEALEKEMRKMRIRVADEVRKRRILHNKVVDLQGNIRVYCRVRPVLDHEKKSGKADVVIDFPNEGEIKLQQSLSCRDQEDNFEFDQVFDSRSTQAQVFEEVQPLTHSALDGYNVCIFAYGQTGSGKTYTMDGSEADRGVIHRTFQSLFDGIKERQHDGSVRYAIKLTLLEIYNETICDLLDNRKKDKKLQVRQGEHGLHVPGLTEKTVENIDQIKELMEQGIQNRTTGTHNINQHSSRSHLVVTVHLVADHKKKDKRFTTRSKLHLIDLAGSERLDKTNASGNLLQEAKSINKSLSALGNVIQALGSAGTNGHVPFRDSKLTFLLQDSLSGSSKVLMFVNISPVEWNAPESLCSLTFAARCRKVALGKAKKNTESNEVATLKRTIDDLQSQLSQKTRR</sequence>
<feature type="domain" description="WW" evidence="6">
    <location>
        <begin position="41"/>
        <end position="74"/>
    </location>
</feature>
<keyword evidence="2 3" id="KW-0067">ATP-binding</keyword>
<feature type="region of interest" description="Disordered" evidence="5">
    <location>
        <begin position="375"/>
        <end position="406"/>
    </location>
</feature>
<dbReference type="FunFam" id="3.40.850.10:FF:000113">
    <property type="entry name" value="Kinesin-like protein"/>
    <property type="match status" value="1"/>
</dbReference>
<dbReference type="GO" id="GO:0005524">
    <property type="term" value="F:ATP binding"/>
    <property type="evidence" value="ECO:0007669"/>
    <property type="project" value="UniProtKB-UniRule"/>
</dbReference>
<dbReference type="PROSITE" id="PS00411">
    <property type="entry name" value="KINESIN_MOTOR_1"/>
    <property type="match status" value="1"/>
</dbReference>